<name>A0A7T3DEQ9_9BURK</name>
<dbReference type="KEGG" id="dla:I6G47_03400"/>
<dbReference type="InterPro" id="IPR047650">
    <property type="entry name" value="Transpos_IS110"/>
</dbReference>
<reference evidence="1 2" key="1">
    <citation type="submission" date="2020-12" db="EMBL/GenBank/DDBJ databases">
        <title>FDA dAtabase for Regulatory Grade micrObial Sequences (FDA-ARGOS): Supporting development and validation of Infectious Disease Dx tests.</title>
        <authorList>
            <person name="Sproer C."/>
            <person name="Gronow S."/>
            <person name="Severitt S."/>
            <person name="Schroder I."/>
            <person name="Tallon L."/>
            <person name="Sadzewicz L."/>
            <person name="Zhao X."/>
            <person name="Boylan J."/>
            <person name="Ott S."/>
            <person name="Bowen H."/>
            <person name="Vavikolanu K."/>
            <person name="Mehta A."/>
            <person name="Aluvathingal J."/>
            <person name="Nadendla S."/>
            <person name="Lowell S."/>
            <person name="Myers T."/>
            <person name="Yan Y."/>
            <person name="Sichtig H."/>
        </authorList>
    </citation>
    <scope>NUCLEOTIDE SEQUENCE [LARGE SCALE GENOMIC DNA]</scope>
    <source>
        <strain evidence="1 2">FDAARGOS_890</strain>
    </source>
</reference>
<dbReference type="GeneID" id="94691975"/>
<evidence type="ECO:0000313" key="1">
    <source>
        <dbReference type="EMBL" id="QPS82147.1"/>
    </source>
</evidence>
<dbReference type="PANTHER" id="PTHR33055">
    <property type="entry name" value="TRANSPOSASE FOR INSERTION SEQUENCE ELEMENT IS1111A"/>
    <property type="match status" value="1"/>
</dbReference>
<proteinExistence type="predicted"/>
<dbReference type="Proteomes" id="UP000595064">
    <property type="component" value="Chromosome"/>
</dbReference>
<dbReference type="PANTHER" id="PTHR33055:SF3">
    <property type="entry name" value="PUTATIVE TRANSPOSASE FOR IS117-RELATED"/>
    <property type="match status" value="1"/>
</dbReference>
<protein>
    <submittedName>
        <fullName evidence="1">Transposase</fullName>
    </submittedName>
</protein>
<dbReference type="EMBL" id="CP065748">
    <property type="protein sequence ID" value="QPS82147.1"/>
    <property type="molecule type" value="Genomic_DNA"/>
</dbReference>
<organism evidence="1 2">
    <name type="scientific">Delftia lacustris</name>
    <dbReference type="NCBI Taxonomy" id="558537"/>
    <lineage>
        <taxon>Bacteria</taxon>
        <taxon>Pseudomonadati</taxon>
        <taxon>Pseudomonadota</taxon>
        <taxon>Betaproteobacteria</taxon>
        <taxon>Burkholderiales</taxon>
        <taxon>Comamonadaceae</taxon>
        <taxon>Delftia</taxon>
    </lineage>
</organism>
<keyword evidence="2" id="KW-1185">Reference proteome</keyword>
<dbReference type="RefSeq" id="WP_133121818.1">
    <property type="nucleotide sequence ID" value="NZ_CP065748.1"/>
</dbReference>
<sequence>MVVAKALAADKFAAWCVELPPGCLVALEACGGAHHWARKLRGYGLDARLIAGHFVTRYRMAGKGRKNGAADAAAICEAATRPHMRFVPVKPPAQTLLTTHQLRKPPDSLTQLIPACLGTTV</sequence>
<accession>A0A7T3DEQ9</accession>
<gene>
    <name evidence="1" type="ORF">I6G47_03400</name>
</gene>
<evidence type="ECO:0000313" key="2">
    <source>
        <dbReference type="Proteomes" id="UP000595064"/>
    </source>
</evidence>
<dbReference type="AlphaFoldDB" id="A0A7T3DEQ9"/>